<feature type="compositionally biased region" description="Basic and acidic residues" evidence="4">
    <location>
        <begin position="319"/>
        <end position="353"/>
    </location>
</feature>
<reference evidence="6" key="1">
    <citation type="submission" date="2022-07" db="EMBL/GenBank/DDBJ databases">
        <title>Genome Sequence of Physisporinus lineatus.</title>
        <authorList>
            <person name="Buettner E."/>
        </authorList>
    </citation>
    <scope>NUCLEOTIDE SEQUENCE</scope>
    <source>
        <strain evidence="6">VT162</strain>
    </source>
</reference>
<feature type="region of interest" description="Disordered" evidence="4">
    <location>
        <begin position="550"/>
        <end position="646"/>
    </location>
</feature>
<dbReference type="Proteomes" id="UP001212997">
    <property type="component" value="Unassembled WGS sequence"/>
</dbReference>
<evidence type="ECO:0000259" key="5">
    <source>
        <dbReference type="PROSITE" id="PS50002"/>
    </source>
</evidence>
<feature type="compositionally biased region" description="Basic and acidic residues" evidence="4">
    <location>
        <begin position="635"/>
        <end position="646"/>
    </location>
</feature>
<dbReference type="InterPro" id="IPR036028">
    <property type="entry name" value="SH3-like_dom_sf"/>
</dbReference>
<dbReference type="EMBL" id="JANAWD010000471">
    <property type="protein sequence ID" value="KAJ3478971.1"/>
    <property type="molecule type" value="Genomic_DNA"/>
</dbReference>
<proteinExistence type="predicted"/>
<gene>
    <name evidence="6" type="ORF">NLI96_g9390</name>
</gene>
<keyword evidence="7" id="KW-1185">Reference proteome</keyword>
<dbReference type="Gene3D" id="1.20.1270.60">
    <property type="entry name" value="Arfaptin homology (AH) domain/BAR domain"/>
    <property type="match status" value="2"/>
</dbReference>
<dbReference type="Pfam" id="PF03114">
    <property type="entry name" value="BAR"/>
    <property type="match status" value="1"/>
</dbReference>
<dbReference type="InterPro" id="IPR027267">
    <property type="entry name" value="AH/BAR_dom_sf"/>
</dbReference>
<feature type="compositionally biased region" description="Basic and acidic residues" evidence="4">
    <location>
        <begin position="586"/>
        <end position="596"/>
    </location>
</feature>
<evidence type="ECO:0000256" key="4">
    <source>
        <dbReference type="SAM" id="MobiDB-lite"/>
    </source>
</evidence>
<feature type="region of interest" description="Disordered" evidence="4">
    <location>
        <begin position="684"/>
        <end position="799"/>
    </location>
</feature>
<feature type="compositionally biased region" description="Low complexity" evidence="4">
    <location>
        <begin position="244"/>
        <end position="260"/>
    </location>
</feature>
<feature type="compositionally biased region" description="Pro residues" evidence="4">
    <location>
        <begin position="722"/>
        <end position="731"/>
    </location>
</feature>
<comment type="caution">
    <text evidence="6">The sequence shown here is derived from an EMBL/GenBank/DDBJ whole genome shotgun (WGS) entry which is preliminary data.</text>
</comment>
<dbReference type="GO" id="GO:0005737">
    <property type="term" value="C:cytoplasm"/>
    <property type="evidence" value="ECO:0007669"/>
    <property type="project" value="InterPro"/>
</dbReference>
<feature type="compositionally biased region" description="Low complexity" evidence="4">
    <location>
        <begin position="563"/>
        <end position="575"/>
    </location>
</feature>
<feature type="compositionally biased region" description="Polar residues" evidence="4">
    <location>
        <begin position="222"/>
        <end position="233"/>
    </location>
</feature>
<evidence type="ECO:0000256" key="3">
    <source>
        <dbReference type="SAM" id="Coils"/>
    </source>
</evidence>
<evidence type="ECO:0000256" key="1">
    <source>
        <dbReference type="ARBA" id="ARBA00022443"/>
    </source>
</evidence>
<keyword evidence="1 2" id="KW-0728">SH3 domain</keyword>
<dbReference type="InterPro" id="IPR004148">
    <property type="entry name" value="BAR_dom"/>
</dbReference>
<dbReference type="PRINTS" id="PR00452">
    <property type="entry name" value="SH3DOMAIN"/>
</dbReference>
<feature type="compositionally biased region" description="Low complexity" evidence="4">
    <location>
        <begin position="416"/>
        <end position="425"/>
    </location>
</feature>
<feature type="domain" description="SH3" evidence="5">
    <location>
        <begin position="489"/>
        <end position="556"/>
    </location>
</feature>
<keyword evidence="3" id="KW-0175">Coiled coil</keyword>
<feature type="compositionally biased region" description="Acidic residues" evidence="4">
    <location>
        <begin position="399"/>
        <end position="409"/>
    </location>
</feature>
<feature type="compositionally biased region" description="Pro residues" evidence="4">
    <location>
        <begin position="195"/>
        <end position="204"/>
    </location>
</feature>
<dbReference type="SUPFAM" id="SSF103657">
    <property type="entry name" value="BAR/IMD domain-like"/>
    <property type="match status" value="1"/>
</dbReference>
<dbReference type="PROSITE" id="PS50002">
    <property type="entry name" value="SH3"/>
    <property type="match status" value="1"/>
</dbReference>
<feature type="compositionally biased region" description="Polar residues" evidence="4">
    <location>
        <begin position="445"/>
        <end position="459"/>
    </location>
</feature>
<dbReference type="SMART" id="SM00326">
    <property type="entry name" value="SH3"/>
    <property type="match status" value="1"/>
</dbReference>
<organism evidence="6 7">
    <name type="scientific">Meripilus lineatus</name>
    <dbReference type="NCBI Taxonomy" id="2056292"/>
    <lineage>
        <taxon>Eukaryota</taxon>
        <taxon>Fungi</taxon>
        <taxon>Dikarya</taxon>
        <taxon>Basidiomycota</taxon>
        <taxon>Agaricomycotina</taxon>
        <taxon>Agaricomycetes</taxon>
        <taxon>Polyporales</taxon>
        <taxon>Meripilaceae</taxon>
        <taxon>Meripilus</taxon>
    </lineage>
</organism>
<evidence type="ECO:0000313" key="7">
    <source>
        <dbReference type="Proteomes" id="UP001212997"/>
    </source>
</evidence>
<dbReference type="InterPro" id="IPR001452">
    <property type="entry name" value="SH3_domain"/>
</dbReference>
<dbReference type="AlphaFoldDB" id="A0AAD5YAA0"/>
<dbReference type="SUPFAM" id="SSF50044">
    <property type="entry name" value="SH3-domain"/>
    <property type="match status" value="1"/>
</dbReference>
<evidence type="ECO:0000313" key="6">
    <source>
        <dbReference type="EMBL" id="KAJ3478971.1"/>
    </source>
</evidence>
<accession>A0AAD5YAA0</accession>
<protein>
    <recommendedName>
        <fullName evidence="5">SH3 domain-containing protein</fullName>
    </recommendedName>
</protein>
<dbReference type="Gene3D" id="2.30.30.40">
    <property type="entry name" value="SH3 Domains"/>
    <property type="match status" value="1"/>
</dbReference>
<feature type="compositionally biased region" description="Polar residues" evidence="4">
    <location>
        <begin position="300"/>
        <end position="314"/>
    </location>
</feature>
<feature type="compositionally biased region" description="Low complexity" evidence="4">
    <location>
        <begin position="757"/>
        <end position="771"/>
    </location>
</feature>
<dbReference type="CDD" id="cd00174">
    <property type="entry name" value="SH3"/>
    <property type="match status" value="1"/>
</dbReference>
<feature type="compositionally biased region" description="Polar residues" evidence="4">
    <location>
        <begin position="601"/>
        <end position="612"/>
    </location>
</feature>
<feature type="compositionally biased region" description="Basic and acidic residues" evidence="4">
    <location>
        <begin position="366"/>
        <end position="398"/>
    </location>
</feature>
<feature type="region of interest" description="Disordered" evidence="4">
    <location>
        <begin position="186"/>
        <end position="488"/>
    </location>
</feature>
<sequence>MIVSDEFKDLEHDVELRRQGLLKLHVTSEAYHHSLSKKKECEVLPGDKLLPLDSLGVVMIQHGEEFGDESAFGTSLVSLGRAHCQIATLQETFAISFEDTYLKAIKRSEADIKEYQNERKKLESRREETQEDVEARMHNIQENEVTQLRDLTNLLNLEISFVQQHLDVLRDVKVNWIDEDLISQMEVSHKRTRRSPPPPAPPSVIPLSSSRSNEDEPAVLSHFNSTRSKSSQPPGTPKSHSRQSSKAASPVDTSSSSSESGSEDDSESDPGVSDGGAKKKKGGLRECARSLTKRRKSDAGSKSGSRAPSRSTSMKGRKRADSEATVGKDGKEKDKEAKDKDKDKDGKDKEKKKMSVTGWVSGFGKSKKERERKREREKFSALMDDRDDLHSDEDRGGDTEEFDVSGDEEFGARRPGSALSGSSKKSGGKDKDAQKKGGLVAGTSPKISTRLIRTSLTSNPPSPHPGNGASPHGSPVTSHTPLTYSPRKPKRKTVVALYDFTATTADELTFKIGDRIAVTNEVVDGWWMGEILNANSDIFGGKKGMFPTSYTKVLPDRPTPTGSSNSSSSSVASNSGLRPALSRRRKTEEPGSRRTSLDGLGTTQPSHRTTLFTGAVPGKSYPYPSPTPSSSDHSFVSRDDHPFEDSEHPFGDHHHYISSGRSPINGHFYAGSITGSEIEEYDDERGSLVNPSAPDFPVSFNGAEREKEKDVVAQLARRFSGPAPPVPPPPMTRRATDAAGSGKKPPPPPPPRRSANTASSTPTLSSTSLPPAAAPLPYIPCRPHTNPGTGGGSSTASSTTSSYLNIAQVGVESSARGNGELDGIDSEGLTFSPFNDQVGCGSFKQNPFKAKGFCSNCMKTHS</sequence>
<dbReference type="Pfam" id="PF00018">
    <property type="entry name" value="SH3_1"/>
    <property type="match status" value="1"/>
</dbReference>
<feature type="coiled-coil region" evidence="3">
    <location>
        <begin position="98"/>
        <end position="139"/>
    </location>
</feature>
<name>A0AAD5YAA0_9APHY</name>
<evidence type="ECO:0000256" key="2">
    <source>
        <dbReference type="PROSITE-ProRule" id="PRU00192"/>
    </source>
</evidence>